<accession>A0ABM9AA84</accession>
<evidence type="ECO:0000313" key="1">
    <source>
        <dbReference type="EMBL" id="CAH0543009.1"/>
    </source>
</evidence>
<dbReference type="Proteomes" id="UP000838748">
    <property type="component" value="Unassembled WGS sequence"/>
</dbReference>
<evidence type="ECO:0000313" key="2">
    <source>
        <dbReference type="Proteomes" id="UP000838748"/>
    </source>
</evidence>
<dbReference type="EMBL" id="CAKLDM010000004">
    <property type="protein sequence ID" value="CAH0543009.1"/>
    <property type="molecule type" value="Genomic_DNA"/>
</dbReference>
<protein>
    <submittedName>
        <fullName evidence="1">Uncharacterized protein</fullName>
    </submittedName>
</protein>
<dbReference type="RefSeq" id="WP_237363857.1">
    <property type="nucleotide sequence ID" value="NZ_CAKLDM010000004.1"/>
</dbReference>
<keyword evidence="2" id="KW-1185">Reference proteome</keyword>
<reference evidence="1" key="1">
    <citation type="submission" date="2021-11" db="EMBL/GenBank/DDBJ databases">
        <authorList>
            <person name="Rodrigo-Torres L."/>
            <person name="Arahal R. D."/>
            <person name="Lucena T."/>
        </authorList>
    </citation>
    <scope>NUCLEOTIDE SEQUENCE</scope>
    <source>
        <strain evidence="1">CECT 7928</strain>
    </source>
</reference>
<name>A0ABM9AA84_9VIBR</name>
<gene>
    <name evidence="1" type="ORF">VMF7928_04358</name>
</gene>
<proteinExistence type="predicted"/>
<organism evidence="1 2">
    <name type="scientific">Vibrio marisflavi CECT 7928</name>
    <dbReference type="NCBI Taxonomy" id="634439"/>
    <lineage>
        <taxon>Bacteria</taxon>
        <taxon>Pseudomonadati</taxon>
        <taxon>Pseudomonadota</taxon>
        <taxon>Gammaproteobacteria</taxon>
        <taxon>Vibrionales</taxon>
        <taxon>Vibrionaceae</taxon>
        <taxon>Vibrio</taxon>
    </lineage>
</organism>
<comment type="caution">
    <text evidence="1">The sequence shown here is derived from an EMBL/GenBank/DDBJ whole genome shotgun (WGS) entry which is preliminary data.</text>
</comment>
<sequence>MTAVRKPRYQNHDPFNAILREDWIKSIALSPDSFEAFLYRPVDQSTSDDSESNYEEETVTELDTNQDTLTYSNPELVPVLDCPGEQESFFMMDDNGDNLGEGPDPLLLRIGSTHVPTGTVLEWDEETASGTRTVWWYVHKAMGYGAAQVGVIYVCIPMRDFNQAPATE</sequence>